<comment type="caution">
    <text evidence="1">The sequence shown here is derived from an EMBL/GenBank/DDBJ whole genome shotgun (WGS) entry which is preliminary data.</text>
</comment>
<protein>
    <recommendedName>
        <fullName evidence="3">DUF1015 domain-containing protein</fullName>
    </recommendedName>
</protein>
<evidence type="ECO:0000313" key="1">
    <source>
        <dbReference type="EMBL" id="TQS83389.1"/>
    </source>
</evidence>
<proteinExistence type="predicted"/>
<evidence type="ECO:0000313" key="2">
    <source>
        <dbReference type="Proteomes" id="UP000752814"/>
    </source>
</evidence>
<dbReference type="PIRSF" id="PIRSF033563">
    <property type="entry name" value="UCP033563"/>
    <property type="match status" value="1"/>
</dbReference>
<dbReference type="OMA" id="YCEQIYM"/>
<dbReference type="Proteomes" id="UP000752814">
    <property type="component" value="Unassembled WGS sequence"/>
</dbReference>
<evidence type="ECO:0008006" key="3">
    <source>
        <dbReference type="Google" id="ProtNLM"/>
    </source>
</evidence>
<dbReference type="EMBL" id="LVVT01000011">
    <property type="protein sequence ID" value="TQS83389.1"/>
    <property type="molecule type" value="Genomic_DNA"/>
</dbReference>
<dbReference type="InterPro" id="IPR008323">
    <property type="entry name" value="UCP033563"/>
</dbReference>
<gene>
    <name evidence="1" type="ORF">A3207_08735</name>
</gene>
<name>A0A8J8PBF2_9ARCH</name>
<dbReference type="PANTHER" id="PTHR36454:SF1">
    <property type="entry name" value="DUF1015 DOMAIN-CONTAINING PROTEIN"/>
    <property type="match status" value="1"/>
</dbReference>
<dbReference type="PANTHER" id="PTHR36454">
    <property type="entry name" value="LMO2823 PROTEIN"/>
    <property type="match status" value="1"/>
</dbReference>
<accession>A0A8J8PBF2</accession>
<dbReference type="AlphaFoldDB" id="A0A8J8PBF2"/>
<dbReference type="Pfam" id="PF06245">
    <property type="entry name" value="DUF1015"/>
    <property type="match status" value="1"/>
</dbReference>
<reference evidence="1" key="1">
    <citation type="submission" date="2016-03" db="EMBL/GenBank/DDBJ databases">
        <authorList>
            <person name="Borrel G."/>
            <person name="Mccann A."/>
            <person name="O'Toole P.W."/>
        </authorList>
    </citation>
    <scope>NUCLEOTIDE SEQUENCE</scope>
    <source>
        <strain evidence="1">183</strain>
    </source>
</reference>
<sequence length="401" mass="45857">MVDFQPFKGILPVLGENECICQRVSPPYDIISPEELKELQSHEYNITNITLGGENGDYSAAAEKLASWISKGIVERDRSECYYLYRQKFKDGDQWLQRNGIIGILKTEDYSEGNVIPHEETFPKVKEDRLNLLKATEAHCESIFGLYDESDVDLECFPTQKLFSYTDDLGTVHEIHRISSRAAVTTLHLMMRHKKILIADGHHRYETAYRYSQEYPDESMKSYVLCTLVSSQDSGMFVRPTHRLVMNLESDESTIMSAINEQFETKDADSPEDALKEMDSIDVPVFGITFPSGKTILAKYNNAPSEDMWSVDTYVCQEIMFKKVLAPLVNGDLELSFDHDPSSAVKKVSDGEAKLAIFVKAPSLQKVWELAMKDLKMPKKTTYFWPKIWSGFVIYKMKEPQ</sequence>
<organism evidence="1 2">
    <name type="scientific">Candidatus Methanomassiliicoccus intestinalis</name>
    <dbReference type="NCBI Taxonomy" id="1406512"/>
    <lineage>
        <taxon>Archaea</taxon>
        <taxon>Methanobacteriati</taxon>
        <taxon>Thermoplasmatota</taxon>
        <taxon>Thermoplasmata</taxon>
        <taxon>Methanomassiliicoccales</taxon>
        <taxon>Methanomassiliicoccaceae</taxon>
        <taxon>Methanomassiliicoccus</taxon>
    </lineage>
</organism>